<evidence type="ECO:0000259" key="7">
    <source>
        <dbReference type="Pfam" id="PF02096"/>
    </source>
</evidence>
<dbReference type="NCBIfam" id="TIGR03592">
    <property type="entry name" value="yidC_oxa1_cterm"/>
    <property type="match status" value="1"/>
</dbReference>
<comment type="subcellular location">
    <subcellularLocation>
        <location evidence="1 5">Membrane</location>
        <topology evidence="1 5">Multi-pass membrane protein</topology>
    </subcellularLocation>
</comment>
<evidence type="ECO:0000256" key="3">
    <source>
        <dbReference type="ARBA" id="ARBA00022989"/>
    </source>
</evidence>
<feature type="transmembrane region" description="Helical" evidence="6">
    <location>
        <begin position="239"/>
        <end position="257"/>
    </location>
</feature>
<evidence type="ECO:0000256" key="2">
    <source>
        <dbReference type="ARBA" id="ARBA00022692"/>
    </source>
</evidence>
<feature type="transmembrane region" description="Helical" evidence="6">
    <location>
        <begin position="278"/>
        <end position="301"/>
    </location>
</feature>
<evidence type="ECO:0000256" key="1">
    <source>
        <dbReference type="ARBA" id="ARBA00004141"/>
    </source>
</evidence>
<dbReference type="Proteomes" id="UP001530315">
    <property type="component" value="Unassembled WGS sequence"/>
</dbReference>
<organism evidence="8 9">
    <name type="scientific">Stephanodiscus triporus</name>
    <dbReference type="NCBI Taxonomy" id="2934178"/>
    <lineage>
        <taxon>Eukaryota</taxon>
        <taxon>Sar</taxon>
        <taxon>Stramenopiles</taxon>
        <taxon>Ochrophyta</taxon>
        <taxon>Bacillariophyta</taxon>
        <taxon>Coscinodiscophyceae</taxon>
        <taxon>Thalassiosirophycidae</taxon>
        <taxon>Stephanodiscales</taxon>
        <taxon>Stephanodiscaceae</taxon>
        <taxon>Stephanodiscus</taxon>
    </lineage>
</organism>
<reference evidence="8 9" key="1">
    <citation type="submission" date="2024-10" db="EMBL/GenBank/DDBJ databases">
        <title>Updated reference genomes for cyclostephanoid diatoms.</title>
        <authorList>
            <person name="Roberts W.R."/>
            <person name="Alverson A.J."/>
        </authorList>
    </citation>
    <scope>NUCLEOTIDE SEQUENCE [LARGE SCALE GENOMIC DNA]</scope>
    <source>
        <strain evidence="8 9">AJA276-08</strain>
    </source>
</reference>
<dbReference type="InterPro" id="IPR028055">
    <property type="entry name" value="YidC/Oxa/ALB_C"/>
</dbReference>
<evidence type="ECO:0000313" key="8">
    <source>
        <dbReference type="EMBL" id="KAL3771124.1"/>
    </source>
</evidence>
<evidence type="ECO:0000313" key="9">
    <source>
        <dbReference type="Proteomes" id="UP001530315"/>
    </source>
</evidence>
<dbReference type="GO" id="GO:0051205">
    <property type="term" value="P:protein insertion into membrane"/>
    <property type="evidence" value="ECO:0007669"/>
    <property type="project" value="UniProtKB-ARBA"/>
</dbReference>
<dbReference type="PANTHER" id="PTHR12428:SF65">
    <property type="entry name" value="CYTOCHROME C OXIDASE ASSEMBLY PROTEIN COX18, MITOCHONDRIAL"/>
    <property type="match status" value="1"/>
</dbReference>
<keyword evidence="2 5" id="KW-0812">Transmembrane</keyword>
<feature type="domain" description="Membrane insertase YidC/Oxa/ALB C-terminal" evidence="7">
    <location>
        <begin position="120"/>
        <end position="316"/>
    </location>
</feature>
<feature type="transmembrane region" description="Helical" evidence="6">
    <location>
        <begin position="194"/>
        <end position="214"/>
    </location>
</feature>
<dbReference type="EMBL" id="JALLAZ020001612">
    <property type="protein sequence ID" value="KAL3771124.1"/>
    <property type="molecule type" value="Genomic_DNA"/>
</dbReference>
<dbReference type="GO" id="GO:0016020">
    <property type="term" value="C:membrane"/>
    <property type="evidence" value="ECO:0007669"/>
    <property type="project" value="UniProtKB-SubCell"/>
</dbReference>
<dbReference type="CDD" id="cd20069">
    <property type="entry name" value="5TM_Oxa1-like"/>
    <property type="match status" value="1"/>
</dbReference>
<protein>
    <recommendedName>
        <fullName evidence="7">Membrane insertase YidC/Oxa/ALB C-terminal domain-containing protein</fullName>
    </recommendedName>
</protein>
<keyword evidence="4 6" id="KW-0472">Membrane</keyword>
<accession>A0ABD3N4R9</accession>
<feature type="transmembrane region" description="Helical" evidence="6">
    <location>
        <begin position="120"/>
        <end position="140"/>
    </location>
</feature>
<comment type="caution">
    <text evidence="8">The sequence shown here is derived from an EMBL/GenBank/DDBJ whole genome shotgun (WGS) entry which is preliminary data.</text>
</comment>
<comment type="similarity">
    <text evidence="5">Belongs to the OXA1/ALB3/YidC family.</text>
</comment>
<dbReference type="InterPro" id="IPR001708">
    <property type="entry name" value="YidC/ALB3/OXA1/COX18"/>
</dbReference>
<gene>
    <name evidence="8" type="ORF">ACHAW5_010298</name>
</gene>
<dbReference type="AlphaFoldDB" id="A0ABD3N4R9"/>
<keyword evidence="3 6" id="KW-1133">Transmembrane helix</keyword>
<keyword evidence="9" id="KW-1185">Reference proteome</keyword>
<name>A0ABD3N4R9_9STRA</name>
<evidence type="ECO:0000256" key="6">
    <source>
        <dbReference type="SAM" id="Phobius"/>
    </source>
</evidence>
<evidence type="ECO:0000256" key="4">
    <source>
        <dbReference type="ARBA" id="ARBA00023136"/>
    </source>
</evidence>
<sequence>MIRSAARPFLSVRRPAWSTSVGKSLAGSGYAPSRNEVTNTFYSSKRLMSSTPSEGSLSATLPGFGSDAISFESDAKTAASDPSITAAVEQLAAFEPTWWPSDQALVLINWVNETAGFPCYAYAIGATTLAFRVALFPLFVRGQRTSSRMAHMQPELMALKEELDKMGGKIDQQTQLMHVKKNKALFRKYDCNPFFAIVPPLVSAPIFMSMFFALRNAPEYFPELLSTGGMLWFPDLTVADPYCIMPVFSALLFLGITEVGKEQMMASDPVRGRTMVNAFRALAIVMVPLTMSFQSSVFVYWTTNNTFSFVQTMVLRQPSVRKYFEIWDPPKPIPGQELKLSIFDEIKNLTQKKKKKELNAWAEDRVKAHNEIIVQQRMVKNQLTEKKGLKPKG</sequence>
<dbReference type="Pfam" id="PF02096">
    <property type="entry name" value="60KD_IMP"/>
    <property type="match status" value="1"/>
</dbReference>
<dbReference type="PANTHER" id="PTHR12428">
    <property type="entry name" value="OXA1"/>
    <property type="match status" value="1"/>
</dbReference>
<proteinExistence type="inferred from homology"/>
<evidence type="ECO:0000256" key="5">
    <source>
        <dbReference type="RuleBase" id="RU003945"/>
    </source>
</evidence>